<dbReference type="VEuPathDB" id="TrichDB:TVAGG3_0822160"/>
<feature type="non-terminal residue" evidence="1">
    <location>
        <position position="1"/>
    </location>
</feature>
<reference evidence="1" key="2">
    <citation type="journal article" date="2007" name="Science">
        <title>Draft genome sequence of the sexually transmitted pathogen Trichomonas vaginalis.</title>
        <authorList>
            <person name="Carlton J.M."/>
            <person name="Hirt R.P."/>
            <person name="Silva J.C."/>
            <person name="Delcher A.L."/>
            <person name="Schatz M."/>
            <person name="Zhao Q."/>
            <person name="Wortman J.R."/>
            <person name="Bidwell S.L."/>
            <person name="Alsmark U.C.M."/>
            <person name="Besteiro S."/>
            <person name="Sicheritz-Ponten T."/>
            <person name="Noel C.J."/>
            <person name="Dacks J.B."/>
            <person name="Foster P.G."/>
            <person name="Simillion C."/>
            <person name="Van de Peer Y."/>
            <person name="Miranda-Saavedra D."/>
            <person name="Barton G.J."/>
            <person name="Westrop G.D."/>
            <person name="Mueller S."/>
            <person name="Dessi D."/>
            <person name="Fiori P.L."/>
            <person name="Ren Q."/>
            <person name="Paulsen I."/>
            <person name="Zhang H."/>
            <person name="Bastida-Corcuera F.D."/>
            <person name="Simoes-Barbosa A."/>
            <person name="Brown M.T."/>
            <person name="Hayes R.D."/>
            <person name="Mukherjee M."/>
            <person name="Okumura C.Y."/>
            <person name="Schneider R."/>
            <person name="Smith A.J."/>
            <person name="Vanacova S."/>
            <person name="Villalvazo M."/>
            <person name="Haas B.J."/>
            <person name="Pertea M."/>
            <person name="Feldblyum T.V."/>
            <person name="Utterback T.R."/>
            <person name="Shu C.L."/>
            <person name="Osoegawa K."/>
            <person name="de Jong P.J."/>
            <person name="Hrdy I."/>
            <person name="Horvathova L."/>
            <person name="Zubacova Z."/>
            <person name="Dolezal P."/>
            <person name="Malik S.B."/>
            <person name="Logsdon J.M. Jr."/>
            <person name="Henze K."/>
            <person name="Gupta A."/>
            <person name="Wang C.C."/>
            <person name="Dunne R.L."/>
            <person name="Upcroft J.A."/>
            <person name="Upcroft P."/>
            <person name="White O."/>
            <person name="Salzberg S.L."/>
            <person name="Tang P."/>
            <person name="Chiu C.-H."/>
            <person name="Lee Y.-S."/>
            <person name="Embley T.M."/>
            <person name="Coombs G.H."/>
            <person name="Mottram J.C."/>
            <person name="Tachezy J."/>
            <person name="Fraser-Liggett C.M."/>
            <person name="Johnson P.J."/>
        </authorList>
    </citation>
    <scope>NUCLEOTIDE SEQUENCE [LARGE SCALE GENOMIC DNA]</scope>
    <source>
        <strain evidence="1">G3</strain>
    </source>
</reference>
<accession>A2GZE5</accession>
<evidence type="ECO:0000313" key="1">
    <source>
        <dbReference type="EMBL" id="EAX77472.1"/>
    </source>
</evidence>
<protein>
    <submittedName>
        <fullName evidence="1">Uncharacterized protein</fullName>
    </submittedName>
</protein>
<dbReference type="Proteomes" id="UP000001542">
    <property type="component" value="Unassembled WGS sequence"/>
</dbReference>
<sequence>VCCLNCTARSSCNCLYLSTNVNEKKGSFYNLNNFFGTYYPTPDVSYVVYTNFGDQYFEGCNFSQNNVYCGIGPAIRSASSLKILTNTIYNSTSMFKGLEINIHKPLQINRIMFISNEITTYDALLSVDHSTVEIFESTFFDNHVYFSISNSNGNVAVYNCYCDILDVSGAVSFSTSPIYTENYVIQYQEAQSCFFQANKRLSIKFGDYEQGKSCFDQFSRYPSPTQ</sequence>
<dbReference type="AlphaFoldDB" id="A2GZE5"/>
<gene>
    <name evidence="1" type="ORF">TVAG_538620</name>
</gene>
<name>A2GZE5_TRIV3</name>
<dbReference type="KEGG" id="tva:4734889"/>
<reference evidence="1" key="1">
    <citation type="submission" date="2006-10" db="EMBL/GenBank/DDBJ databases">
        <authorList>
            <person name="Amadeo P."/>
            <person name="Zhao Q."/>
            <person name="Wortman J."/>
            <person name="Fraser-Liggett C."/>
            <person name="Carlton J."/>
        </authorList>
    </citation>
    <scope>NUCLEOTIDE SEQUENCE</scope>
    <source>
        <strain evidence="1">G3</strain>
    </source>
</reference>
<organism evidence="1 2">
    <name type="scientific">Trichomonas vaginalis (strain ATCC PRA-98 / G3)</name>
    <dbReference type="NCBI Taxonomy" id="412133"/>
    <lineage>
        <taxon>Eukaryota</taxon>
        <taxon>Metamonada</taxon>
        <taxon>Parabasalia</taxon>
        <taxon>Trichomonadida</taxon>
        <taxon>Trichomonadidae</taxon>
        <taxon>Trichomonas</taxon>
    </lineage>
</organism>
<proteinExistence type="predicted"/>
<dbReference type="EMBL" id="DS122997">
    <property type="protein sequence ID" value="EAX77472.1"/>
    <property type="molecule type" value="Genomic_DNA"/>
</dbReference>
<keyword evidence="2" id="KW-1185">Reference proteome</keyword>
<evidence type="ECO:0000313" key="2">
    <source>
        <dbReference type="Proteomes" id="UP000001542"/>
    </source>
</evidence>
<dbReference type="VEuPathDB" id="TrichDB:TVAG_538620"/>
<dbReference type="InParanoid" id="A2GZE5"/>